<sequence length="758" mass="85458">MKSATLELAEGCELVMNGESWQVERLEPYWGKVTLRAVGRSDGRTRQTTIAALMHHRDCRVSTRSLPRLPAAARGRQPATWKDLTKQQQRLLELRLAHLLEVETGFRSGDPFRHGPDEPRPQYDPGLVPLVTDRRRAKVAELAQLREREPEHARMLGLGRVSLRTLERWASRYYRWGVMGCADDRWLRECTGHRISEPVREAIYAVRAVCLHGSRISMASREKKIHQYVREKYGEQVAIPSSETLRLVWREWFGPGGSRQRYARSAAEAEANATGEHVVIHRPGQAVALDTTPLPVLVRENVFSEPVEAHLSLALDCYTHSLIAFRITLVSEKSVDVAMLLRDVMTPLPMRDGWGPEMAWPYPGIPKSLVTELAGYEVAGLPFFPVETVTTDHGSVYKNHHLVEVQRVIGANILPSRVMRPTDKQACERAFGAIQSLLFEQLPGFRGVDVADRGADPQGDAVLTLAEIEHLVATWIVQVWQNRKFGEYGPSWDPGGDHSPNTLFAASMAQGGFSLEIPRPELYYELLPAHHVKIHNKRGVKIRGLWYDGPALDDLRGMVSTRGGEHKRSWVIRSDRRDARTVFFQDTEHQWHELRWTGLPEEGKVPSFNDARVTELLREAKAQGLKPKSDAELLPLLLRLLGAHVPVDRWPAQLTKQQKKDQAREVAQSDAAAADRPSATAEESDLGSVVPLRWPDRARQAQTALDDERRHRREQAVPRRPAAPAALGDRIRRTSLLLIPDEDDQVEDRDTSAGEAGR</sequence>
<dbReference type="GO" id="GO:0003676">
    <property type="term" value="F:nucleic acid binding"/>
    <property type="evidence" value="ECO:0007669"/>
    <property type="project" value="InterPro"/>
</dbReference>
<dbReference type="SUPFAM" id="SSF53098">
    <property type="entry name" value="Ribonuclease H-like"/>
    <property type="match status" value="1"/>
</dbReference>
<accession>A0A931AFA8</accession>
<dbReference type="AlphaFoldDB" id="A0A931AFA8"/>
<feature type="compositionally biased region" description="Basic and acidic residues" evidence="1">
    <location>
        <begin position="748"/>
        <end position="758"/>
    </location>
</feature>
<name>A0A931AFA8_9ACTN</name>
<feature type="compositionally biased region" description="Basic and acidic residues" evidence="1">
    <location>
        <begin position="706"/>
        <end position="717"/>
    </location>
</feature>
<keyword evidence="3" id="KW-1185">Reference proteome</keyword>
<proteinExistence type="predicted"/>
<dbReference type="Proteomes" id="UP000605361">
    <property type="component" value="Unassembled WGS sequence"/>
</dbReference>
<evidence type="ECO:0000313" key="3">
    <source>
        <dbReference type="Proteomes" id="UP000605361"/>
    </source>
</evidence>
<feature type="compositionally biased region" description="Low complexity" evidence="1">
    <location>
        <begin position="665"/>
        <end position="681"/>
    </location>
</feature>
<feature type="region of interest" description="Disordered" evidence="1">
    <location>
        <begin position="107"/>
        <end position="127"/>
    </location>
</feature>
<dbReference type="RefSeq" id="WP_195898940.1">
    <property type="nucleotide sequence ID" value="NZ_JADOGI010000108.1"/>
</dbReference>
<reference evidence="2" key="1">
    <citation type="submission" date="2020-11" db="EMBL/GenBank/DDBJ databases">
        <title>Whole-genome analyses of Nonomuraea sp. K274.</title>
        <authorList>
            <person name="Veyisoglu A."/>
        </authorList>
    </citation>
    <scope>NUCLEOTIDE SEQUENCE</scope>
    <source>
        <strain evidence="2">K274</strain>
    </source>
</reference>
<dbReference type="EMBL" id="JADOGI010000108">
    <property type="protein sequence ID" value="MBF8190014.1"/>
    <property type="molecule type" value="Genomic_DNA"/>
</dbReference>
<feature type="compositionally biased region" description="Basic and acidic residues" evidence="1">
    <location>
        <begin position="110"/>
        <end position="121"/>
    </location>
</feature>
<evidence type="ECO:0000256" key="1">
    <source>
        <dbReference type="SAM" id="MobiDB-lite"/>
    </source>
</evidence>
<feature type="region of interest" description="Disordered" evidence="1">
    <location>
        <begin position="654"/>
        <end position="758"/>
    </location>
</feature>
<dbReference type="InterPro" id="IPR012337">
    <property type="entry name" value="RNaseH-like_sf"/>
</dbReference>
<comment type="caution">
    <text evidence="2">The sequence shown here is derived from an EMBL/GenBank/DDBJ whole genome shotgun (WGS) entry which is preliminary data.</text>
</comment>
<organism evidence="2 3">
    <name type="scientific">Nonomuraea cypriaca</name>
    <dbReference type="NCBI Taxonomy" id="1187855"/>
    <lineage>
        <taxon>Bacteria</taxon>
        <taxon>Bacillati</taxon>
        <taxon>Actinomycetota</taxon>
        <taxon>Actinomycetes</taxon>
        <taxon>Streptosporangiales</taxon>
        <taxon>Streptosporangiaceae</taxon>
        <taxon>Nonomuraea</taxon>
    </lineage>
</organism>
<evidence type="ECO:0000313" key="2">
    <source>
        <dbReference type="EMBL" id="MBF8190014.1"/>
    </source>
</evidence>
<gene>
    <name evidence="2" type="ORF">ITP53_30670</name>
</gene>
<dbReference type="Gene3D" id="3.30.420.10">
    <property type="entry name" value="Ribonuclease H-like superfamily/Ribonuclease H"/>
    <property type="match status" value="1"/>
</dbReference>
<dbReference type="InterPro" id="IPR036397">
    <property type="entry name" value="RNaseH_sf"/>
</dbReference>
<protein>
    <submittedName>
        <fullName evidence="2">Transposase</fullName>
    </submittedName>
</protein>